<dbReference type="Gene3D" id="3.30.310.130">
    <property type="entry name" value="Ubiquitin-related"/>
    <property type="match status" value="1"/>
</dbReference>
<evidence type="ECO:0000313" key="1">
    <source>
        <dbReference type="EMBL" id="GMR37988.1"/>
    </source>
</evidence>
<dbReference type="AlphaFoldDB" id="A0AAN4ZB84"/>
<accession>A0AAN4ZB84</accession>
<name>A0AAN4ZB84_9BILA</name>
<feature type="non-terminal residue" evidence="1">
    <location>
        <position position="80"/>
    </location>
</feature>
<dbReference type="Proteomes" id="UP001328107">
    <property type="component" value="Unassembled WGS sequence"/>
</dbReference>
<evidence type="ECO:0000313" key="2">
    <source>
        <dbReference type="Proteomes" id="UP001328107"/>
    </source>
</evidence>
<proteinExistence type="predicted"/>
<evidence type="ECO:0008006" key="3">
    <source>
        <dbReference type="Google" id="ProtNLM"/>
    </source>
</evidence>
<gene>
    <name evidence="1" type="ORF">PMAYCL1PPCAC_08183</name>
</gene>
<protein>
    <recommendedName>
        <fullName evidence="3">Ubiquitin-like protease family profile domain-containing protein</fullName>
    </recommendedName>
</protein>
<dbReference type="InterPro" id="IPR038765">
    <property type="entry name" value="Papain-like_cys_pep_sf"/>
</dbReference>
<dbReference type="SUPFAM" id="SSF54001">
    <property type="entry name" value="Cysteine proteinases"/>
    <property type="match status" value="1"/>
</dbReference>
<dbReference type="EMBL" id="BTRK01000002">
    <property type="protein sequence ID" value="GMR37988.1"/>
    <property type="molecule type" value="Genomic_DNA"/>
</dbReference>
<comment type="caution">
    <text evidence="1">The sequence shown here is derived from an EMBL/GenBank/DDBJ whole genome shotgun (WGS) entry which is preliminary data.</text>
</comment>
<reference evidence="2" key="1">
    <citation type="submission" date="2022-10" db="EMBL/GenBank/DDBJ databases">
        <title>Genome assembly of Pristionchus species.</title>
        <authorList>
            <person name="Yoshida K."/>
            <person name="Sommer R.J."/>
        </authorList>
    </citation>
    <scope>NUCLEOTIDE SEQUENCE [LARGE SCALE GENOMIC DNA]</scope>
    <source>
        <strain evidence="2">RS5460</strain>
    </source>
</reference>
<sequence>TVKVDLFLMDYLVIPFVEDNHMYLIIVVQPSKCISPVRTDRKTTRQNSKKESEAESFVIILDSLYDPDDKKRACSFEVIR</sequence>
<keyword evidence="2" id="KW-1185">Reference proteome</keyword>
<organism evidence="1 2">
    <name type="scientific">Pristionchus mayeri</name>
    <dbReference type="NCBI Taxonomy" id="1317129"/>
    <lineage>
        <taxon>Eukaryota</taxon>
        <taxon>Metazoa</taxon>
        <taxon>Ecdysozoa</taxon>
        <taxon>Nematoda</taxon>
        <taxon>Chromadorea</taxon>
        <taxon>Rhabditida</taxon>
        <taxon>Rhabditina</taxon>
        <taxon>Diplogasteromorpha</taxon>
        <taxon>Diplogasteroidea</taxon>
        <taxon>Neodiplogasteridae</taxon>
        <taxon>Pristionchus</taxon>
    </lineage>
</organism>
<feature type="non-terminal residue" evidence="1">
    <location>
        <position position="1"/>
    </location>
</feature>